<sequence length="78" mass="8010">MSGTFTPPEGLAPEMYESRAGVVIAVVAVCLTAATTAVGFRAYARAKLIRQFGMDDWAAIVALLLAIGSGTMVASSTS</sequence>
<keyword evidence="1" id="KW-1133">Transmembrane helix</keyword>
<evidence type="ECO:0000313" key="3">
    <source>
        <dbReference type="Proteomes" id="UP001172159"/>
    </source>
</evidence>
<name>A0AA40B759_9PEZI</name>
<feature type="transmembrane region" description="Helical" evidence="1">
    <location>
        <begin position="56"/>
        <end position="75"/>
    </location>
</feature>
<keyword evidence="1" id="KW-0472">Membrane</keyword>
<gene>
    <name evidence="2" type="ORF">B0T21DRAFT_203492</name>
</gene>
<proteinExistence type="predicted"/>
<dbReference type="EMBL" id="JAUKTV010000009">
    <property type="protein sequence ID" value="KAK0728921.1"/>
    <property type="molecule type" value="Genomic_DNA"/>
</dbReference>
<reference evidence="2" key="1">
    <citation type="submission" date="2023-06" db="EMBL/GenBank/DDBJ databases">
        <title>Genome-scale phylogeny and comparative genomics of the fungal order Sordariales.</title>
        <authorList>
            <consortium name="Lawrence Berkeley National Laboratory"/>
            <person name="Hensen N."/>
            <person name="Bonometti L."/>
            <person name="Westerberg I."/>
            <person name="Brannstrom I.O."/>
            <person name="Guillou S."/>
            <person name="Cros-Aarteil S."/>
            <person name="Calhoun S."/>
            <person name="Haridas S."/>
            <person name="Kuo A."/>
            <person name="Mondo S."/>
            <person name="Pangilinan J."/>
            <person name="Riley R."/>
            <person name="Labutti K."/>
            <person name="Andreopoulos B."/>
            <person name="Lipzen A."/>
            <person name="Chen C."/>
            <person name="Yanf M."/>
            <person name="Daum C."/>
            <person name="Ng V."/>
            <person name="Clum A."/>
            <person name="Steindorff A."/>
            <person name="Ohm R."/>
            <person name="Martin F."/>
            <person name="Silar P."/>
            <person name="Natvig D."/>
            <person name="Lalanne C."/>
            <person name="Gautier V."/>
            <person name="Ament-Velasquez S.L."/>
            <person name="Kruys A."/>
            <person name="Hutchinson M.I."/>
            <person name="Powell A.J."/>
            <person name="Barry K."/>
            <person name="Miller A.N."/>
            <person name="Grigoriev I.V."/>
            <person name="Debuchy R."/>
            <person name="Gladieux P."/>
            <person name="Thoren M.H."/>
            <person name="Johannesson H."/>
        </authorList>
    </citation>
    <scope>NUCLEOTIDE SEQUENCE</scope>
    <source>
        <strain evidence="2">CBS 540.89</strain>
    </source>
</reference>
<feature type="transmembrane region" description="Helical" evidence="1">
    <location>
        <begin position="20"/>
        <end position="44"/>
    </location>
</feature>
<keyword evidence="1" id="KW-0812">Transmembrane</keyword>
<dbReference type="AlphaFoldDB" id="A0AA40B759"/>
<comment type="caution">
    <text evidence="2">The sequence shown here is derived from an EMBL/GenBank/DDBJ whole genome shotgun (WGS) entry which is preliminary data.</text>
</comment>
<keyword evidence="3" id="KW-1185">Reference proteome</keyword>
<dbReference type="Proteomes" id="UP001172159">
    <property type="component" value="Unassembled WGS sequence"/>
</dbReference>
<evidence type="ECO:0000313" key="2">
    <source>
        <dbReference type="EMBL" id="KAK0728921.1"/>
    </source>
</evidence>
<accession>A0AA40B759</accession>
<organism evidence="2 3">
    <name type="scientific">Apiosordaria backusii</name>
    <dbReference type="NCBI Taxonomy" id="314023"/>
    <lineage>
        <taxon>Eukaryota</taxon>
        <taxon>Fungi</taxon>
        <taxon>Dikarya</taxon>
        <taxon>Ascomycota</taxon>
        <taxon>Pezizomycotina</taxon>
        <taxon>Sordariomycetes</taxon>
        <taxon>Sordariomycetidae</taxon>
        <taxon>Sordariales</taxon>
        <taxon>Lasiosphaeriaceae</taxon>
        <taxon>Apiosordaria</taxon>
    </lineage>
</organism>
<evidence type="ECO:0000256" key="1">
    <source>
        <dbReference type="SAM" id="Phobius"/>
    </source>
</evidence>
<protein>
    <submittedName>
        <fullName evidence="2">Uncharacterized protein</fullName>
    </submittedName>
</protein>